<name>Q6QPB9_9ADEN</name>
<proteinExistence type="predicted"/>
<organism evidence="1 2">
    <name type="scientific">Simian adenovirus 23</name>
    <dbReference type="NCBI Taxonomy" id="35266"/>
    <lineage>
        <taxon>Viruses</taxon>
        <taxon>Varidnaviria</taxon>
        <taxon>Bamfordvirae</taxon>
        <taxon>Preplasmiviricota</taxon>
        <taxon>Polisuviricotina</taxon>
        <taxon>Pharingeaviricetes</taxon>
        <taxon>Rowavirales</taxon>
        <taxon>Adenoviridae</taxon>
        <taxon>Mastadenovirus</taxon>
        <taxon>Mastadenovirus exoticum</taxon>
        <taxon>Human mastadenovirus E</taxon>
    </lineage>
</organism>
<accession>Q6QPB9</accession>
<protein>
    <submittedName>
        <fullName evidence="1">E4 ORF 1</fullName>
    </submittedName>
</protein>
<evidence type="ECO:0000313" key="2">
    <source>
        <dbReference type="Proteomes" id="UP000111157"/>
    </source>
</evidence>
<reference evidence="1 2" key="1">
    <citation type="journal article" date="2004" name="Virology">
        <title>Complete nucleotide sequences and genome organization of four chimpanzee adenoviruses.</title>
        <authorList>
            <person name="Roy S."/>
            <person name="Gao G."/>
            <person name="Clawson D.S."/>
            <person name="Vandenberghe L.H."/>
            <person name="Farina S.F."/>
            <person name="Wilson J.M."/>
        </authorList>
    </citation>
    <scope>NUCLEOTIDE SEQUENCE [LARGE SCALE GENOMIC DNA]</scope>
    <source>
        <strain evidence="1">ATCC VR-592</strain>
    </source>
</reference>
<dbReference type="EMBL" id="AY530877">
    <property type="protein sequence ID" value="AAS10426.1"/>
    <property type="molecule type" value="Genomic_DNA"/>
</dbReference>
<dbReference type="SUPFAM" id="SSF51283">
    <property type="entry name" value="dUTPase-like"/>
    <property type="match status" value="1"/>
</dbReference>
<evidence type="ECO:0000313" key="1">
    <source>
        <dbReference type="EMBL" id="AAS10426.1"/>
    </source>
</evidence>
<dbReference type="Proteomes" id="UP000111157">
    <property type="component" value="Genome"/>
</dbReference>
<sequence length="124" mass="13741">MDAEALYVYLEGSGASLPVQEGSNYIFYAPENFVLHPHGIALLDLRVSVVVPHCFLGRFFSLTDSNVPGVYASSRIIHAGHRERLSVMVFNHSDNFYEGRAGDPVACLVLERTIYPPVRQASMV</sequence>
<dbReference type="Gene3D" id="2.70.40.10">
    <property type="match status" value="1"/>
</dbReference>
<dbReference type="InterPro" id="IPR036157">
    <property type="entry name" value="dUTPase-like_sf"/>
</dbReference>